<keyword evidence="2" id="KW-1185">Reference proteome</keyword>
<dbReference type="AlphaFoldDB" id="A0A1H8AUU6"/>
<sequence length="63" mass="6882">MDQLMIRPDGHITYTQHEVAGEVFVTVLLPDPTADRVASIEFRLADFVAFADYTADVSAALLG</sequence>
<dbReference type="Proteomes" id="UP000199206">
    <property type="component" value="Unassembled WGS sequence"/>
</dbReference>
<proteinExistence type="predicted"/>
<reference evidence="2" key="1">
    <citation type="submission" date="2016-10" db="EMBL/GenBank/DDBJ databases">
        <authorList>
            <person name="Varghese N."/>
            <person name="Submissions S."/>
        </authorList>
    </citation>
    <scope>NUCLEOTIDE SEQUENCE [LARGE SCALE GENOMIC DNA]</scope>
    <source>
        <strain evidence="2">S6-262</strain>
    </source>
</reference>
<organism evidence="1 2">
    <name type="scientific">Sphingomonas gellani</name>
    <dbReference type="NCBI Taxonomy" id="1166340"/>
    <lineage>
        <taxon>Bacteria</taxon>
        <taxon>Pseudomonadati</taxon>
        <taxon>Pseudomonadota</taxon>
        <taxon>Alphaproteobacteria</taxon>
        <taxon>Sphingomonadales</taxon>
        <taxon>Sphingomonadaceae</taxon>
        <taxon>Sphingomonas</taxon>
    </lineage>
</organism>
<accession>A0A1H8AUU6</accession>
<dbReference type="EMBL" id="FOCF01000002">
    <property type="protein sequence ID" value="SEM73578.1"/>
    <property type="molecule type" value="Genomic_DNA"/>
</dbReference>
<name>A0A1H8AUU6_9SPHN</name>
<protein>
    <submittedName>
        <fullName evidence="1">Uncharacterized protein</fullName>
    </submittedName>
</protein>
<evidence type="ECO:0000313" key="1">
    <source>
        <dbReference type="EMBL" id="SEM73578.1"/>
    </source>
</evidence>
<gene>
    <name evidence="1" type="ORF">SAMN05192583_1040</name>
</gene>
<evidence type="ECO:0000313" key="2">
    <source>
        <dbReference type="Proteomes" id="UP000199206"/>
    </source>
</evidence>
<dbReference type="STRING" id="1166340.SAMN05192583_1040"/>